<evidence type="ECO:0000256" key="5">
    <source>
        <dbReference type="ARBA" id="ARBA00022725"/>
    </source>
</evidence>
<keyword evidence="7 13" id="KW-0297">G-protein coupled receptor</keyword>
<keyword evidence="3 14" id="KW-0716">Sensory transduction</keyword>
<dbReference type="SUPFAM" id="SSF81321">
    <property type="entry name" value="Family A G protein-coupled receptor-like"/>
    <property type="match status" value="1"/>
</dbReference>
<dbReference type="PRINTS" id="PR00245">
    <property type="entry name" value="OLFACTORYR"/>
</dbReference>
<dbReference type="PROSITE" id="PS00237">
    <property type="entry name" value="G_PROTEIN_RECEP_F1_1"/>
    <property type="match status" value="1"/>
</dbReference>
<evidence type="ECO:0000256" key="11">
    <source>
        <dbReference type="ARBA" id="ARBA00023180"/>
    </source>
</evidence>
<feature type="transmembrane region" description="Helical" evidence="14">
    <location>
        <begin position="317"/>
        <end position="333"/>
    </location>
</feature>
<evidence type="ECO:0000256" key="4">
    <source>
        <dbReference type="ARBA" id="ARBA00022692"/>
    </source>
</evidence>
<dbReference type="FunFam" id="1.20.1070.10:FF:000024">
    <property type="entry name" value="Olfactory receptor"/>
    <property type="match status" value="1"/>
</dbReference>
<keyword evidence="12 13" id="KW-0807">Transducer</keyword>
<feature type="transmembrane region" description="Helical" evidence="14">
    <location>
        <begin position="141"/>
        <end position="164"/>
    </location>
</feature>
<accession>A0A8C9R4M2</accession>
<dbReference type="GO" id="GO:0005886">
    <property type="term" value="C:plasma membrane"/>
    <property type="evidence" value="ECO:0007669"/>
    <property type="project" value="UniProtKB-SubCell"/>
</dbReference>
<comment type="similarity">
    <text evidence="13">Belongs to the G-protein coupled receptor 1 family.</text>
</comment>
<dbReference type="InterPro" id="IPR000276">
    <property type="entry name" value="GPCR_Rhodpsn"/>
</dbReference>
<dbReference type="Gene3D" id="1.20.1070.10">
    <property type="entry name" value="Rhodopsin 7-helix transmembrane proteins"/>
    <property type="match status" value="1"/>
</dbReference>
<evidence type="ECO:0000259" key="15">
    <source>
        <dbReference type="PROSITE" id="PS50262"/>
    </source>
</evidence>
<evidence type="ECO:0000256" key="12">
    <source>
        <dbReference type="ARBA" id="ARBA00023224"/>
    </source>
</evidence>
<dbReference type="PRINTS" id="PR00237">
    <property type="entry name" value="GPCRRHODOPSN"/>
</dbReference>
<sequence>MSSNITAVTSILTLQPLQIPPSGLYPSFIFSILTYCIIVFFNLTLLITIALNRDLHKPMHLLLINLPINDMIGATAFFPQLISSILSQDRIISYPACFLQALLAHLYGTGSLLILTAMAFDRYIAICCPLRYNSIMSNSNVTKIIICLWLADYVMIAVLFLLLIRFNICRTVIVDMYCNNPSLMKLICEDTRINNYYGLFLTIFLQCGSLSAVIFTYCQILLTCLMNRQSDTKSKAIQTCASHLVVFIFLEFNAMFTLISHRFEQTSPFLRRFCLEPSRFTRFESRAHAQYEILTLWNPFPRIDVDVKERFLQNNRYVSLYVICYIMYVVLFPG</sequence>
<feature type="transmembrane region" description="Helical" evidence="14">
    <location>
        <begin position="28"/>
        <end position="51"/>
    </location>
</feature>
<keyword evidence="10 13" id="KW-0675">Receptor</keyword>
<protein>
    <recommendedName>
        <fullName evidence="14">Olfactory receptor</fullName>
    </recommendedName>
</protein>
<evidence type="ECO:0000256" key="2">
    <source>
        <dbReference type="ARBA" id="ARBA00022475"/>
    </source>
</evidence>
<keyword evidence="4 13" id="KW-0812">Transmembrane</keyword>
<evidence type="ECO:0000256" key="9">
    <source>
        <dbReference type="ARBA" id="ARBA00023157"/>
    </source>
</evidence>
<comment type="subcellular location">
    <subcellularLocation>
        <location evidence="1 14">Cell membrane</location>
        <topology evidence="1 14">Multi-pass membrane protein</topology>
    </subcellularLocation>
</comment>
<evidence type="ECO:0000256" key="1">
    <source>
        <dbReference type="ARBA" id="ARBA00004651"/>
    </source>
</evidence>
<keyword evidence="6 14" id="KW-1133">Transmembrane helix</keyword>
<name>A0A8C9R4M2_SCLFO</name>
<dbReference type="GO" id="GO:0005549">
    <property type="term" value="F:odorant binding"/>
    <property type="evidence" value="ECO:0007669"/>
    <property type="project" value="TreeGrafter"/>
</dbReference>
<keyword evidence="2 14" id="KW-1003">Cell membrane</keyword>
<dbReference type="InterPro" id="IPR000725">
    <property type="entry name" value="Olfact_rcpt"/>
</dbReference>
<keyword evidence="8 14" id="KW-0472">Membrane</keyword>
<reference evidence="16" key="2">
    <citation type="submission" date="2025-08" db="UniProtKB">
        <authorList>
            <consortium name="Ensembl"/>
        </authorList>
    </citation>
    <scope>IDENTIFICATION</scope>
</reference>
<feature type="transmembrane region" description="Helical" evidence="14">
    <location>
        <begin position="63"/>
        <end position="86"/>
    </location>
</feature>
<dbReference type="OrthoDB" id="10254436at2759"/>
<proteinExistence type="inferred from homology"/>
<keyword evidence="17" id="KW-1185">Reference proteome</keyword>
<evidence type="ECO:0000256" key="14">
    <source>
        <dbReference type="RuleBase" id="RU363047"/>
    </source>
</evidence>
<feature type="transmembrane region" description="Helical" evidence="14">
    <location>
        <begin position="196"/>
        <end position="222"/>
    </location>
</feature>
<organism evidence="16 17">
    <name type="scientific">Scleropages formosus</name>
    <name type="common">Asian bonytongue</name>
    <name type="synonym">Osteoglossum formosum</name>
    <dbReference type="NCBI Taxonomy" id="113540"/>
    <lineage>
        <taxon>Eukaryota</taxon>
        <taxon>Metazoa</taxon>
        <taxon>Chordata</taxon>
        <taxon>Craniata</taxon>
        <taxon>Vertebrata</taxon>
        <taxon>Euteleostomi</taxon>
        <taxon>Actinopterygii</taxon>
        <taxon>Neopterygii</taxon>
        <taxon>Teleostei</taxon>
        <taxon>Osteoglossocephala</taxon>
        <taxon>Osteoglossomorpha</taxon>
        <taxon>Osteoglossiformes</taxon>
        <taxon>Osteoglossidae</taxon>
        <taxon>Scleropages</taxon>
    </lineage>
</organism>
<dbReference type="GO" id="GO:0004930">
    <property type="term" value="F:G protein-coupled receptor activity"/>
    <property type="evidence" value="ECO:0007669"/>
    <property type="project" value="UniProtKB-KW"/>
</dbReference>
<dbReference type="Ensembl" id="ENSSFOT00015004918.2">
    <property type="protein sequence ID" value="ENSSFOP00015004841.2"/>
    <property type="gene ID" value="ENSSFOG00015003144.2"/>
</dbReference>
<evidence type="ECO:0000256" key="10">
    <source>
        <dbReference type="ARBA" id="ARBA00023170"/>
    </source>
</evidence>
<dbReference type="AlphaFoldDB" id="A0A8C9R4M2"/>
<reference evidence="16" key="3">
    <citation type="submission" date="2025-09" db="UniProtKB">
        <authorList>
            <consortium name="Ensembl"/>
        </authorList>
    </citation>
    <scope>IDENTIFICATION</scope>
</reference>
<keyword evidence="5 14" id="KW-0552">Olfaction</keyword>
<dbReference type="PANTHER" id="PTHR26451:SF854">
    <property type="entry name" value="ODORANT RECEPTOR-RELATED"/>
    <property type="match status" value="1"/>
</dbReference>
<keyword evidence="11" id="KW-0325">Glycoprotein</keyword>
<dbReference type="InterPro" id="IPR052921">
    <property type="entry name" value="GPCR1_Superfamily_Member"/>
</dbReference>
<dbReference type="PROSITE" id="PS50262">
    <property type="entry name" value="G_PROTEIN_RECEP_F1_2"/>
    <property type="match status" value="1"/>
</dbReference>
<evidence type="ECO:0000313" key="16">
    <source>
        <dbReference type="Ensembl" id="ENSSFOP00015004841.2"/>
    </source>
</evidence>
<evidence type="ECO:0000256" key="13">
    <source>
        <dbReference type="RuleBase" id="RU000688"/>
    </source>
</evidence>
<feature type="domain" description="G-protein coupled receptors family 1 profile" evidence="15">
    <location>
        <begin position="41"/>
        <end position="249"/>
    </location>
</feature>
<dbReference type="Proteomes" id="UP000694397">
    <property type="component" value="Chromosome 10"/>
</dbReference>
<evidence type="ECO:0000313" key="17">
    <source>
        <dbReference type="Proteomes" id="UP000694397"/>
    </source>
</evidence>
<keyword evidence="9" id="KW-1015">Disulfide bond</keyword>
<evidence type="ECO:0000256" key="6">
    <source>
        <dbReference type="ARBA" id="ARBA00022989"/>
    </source>
</evidence>
<dbReference type="Pfam" id="PF13853">
    <property type="entry name" value="7tm_4"/>
    <property type="match status" value="1"/>
</dbReference>
<evidence type="ECO:0000256" key="3">
    <source>
        <dbReference type="ARBA" id="ARBA00022606"/>
    </source>
</evidence>
<dbReference type="GeneTree" id="ENSGT00940000165062"/>
<feature type="transmembrane region" description="Helical" evidence="14">
    <location>
        <begin position="243"/>
        <end position="263"/>
    </location>
</feature>
<evidence type="ECO:0000256" key="7">
    <source>
        <dbReference type="ARBA" id="ARBA00023040"/>
    </source>
</evidence>
<evidence type="ECO:0000256" key="8">
    <source>
        <dbReference type="ARBA" id="ARBA00023136"/>
    </source>
</evidence>
<reference evidence="16 17" key="1">
    <citation type="submission" date="2019-04" db="EMBL/GenBank/DDBJ databases">
        <authorList>
            <consortium name="Wellcome Sanger Institute Data Sharing"/>
        </authorList>
    </citation>
    <scope>NUCLEOTIDE SEQUENCE [LARGE SCALE GENOMIC DNA]</scope>
</reference>
<dbReference type="PANTHER" id="PTHR26451">
    <property type="entry name" value="G_PROTEIN_RECEP_F1_2 DOMAIN-CONTAINING PROTEIN"/>
    <property type="match status" value="1"/>
</dbReference>
<dbReference type="GO" id="GO:0004984">
    <property type="term" value="F:olfactory receptor activity"/>
    <property type="evidence" value="ECO:0007669"/>
    <property type="project" value="InterPro"/>
</dbReference>
<feature type="transmembrane region" description="Helical" evidence="14">
    <location>
        <begin position="98"/>
        <end position="120"/>
    </location>
</feature>
<dbReference type="InterPro" id="IPR017452">
    <property type="entry name" value="GPCR_Rhodpsn_7TM"/>
</dbReference>